<feature type="transmembrane region" description="Helical" evidence="5">
    <location>
        <begin position="371"/>
        <end position="395"/>
    </location>
</feature>
<reference evidence="7" key="1">
    <citation type="submission" date="2020-07" db="EMBL/GenBank/DDBJ databases">
        <title>Huge and variable diversity of episymbiotic CPR bacteria and DPANN archaea in groundwater ecosystems.</title>
        <authorList>
            <person name="He C.Y."/>
            <person name="Keren R."/>
            <person name="Whittaker M."/>
            <person name="Farag I.F."/>
            <person name="Doudna J."/>
            <person name="Cate J.H.D."/>
            <person name="Banfield J.F."/>
        </authorList>
    </citation>
    <scope>NUCLEOTIDE SEQUENCE</scope>
    <source>
        <strain evidence="7">NC_groundwater_1370_Ag_S-0.2um_69_93</strain>
    </source>
</reference>
<evidence type="ECO:0000313" key="8">
    <source>
        <dbReference type="Proteomes" id="UP000752292"/>
    </source>
</evidence>
<dbReference type="Pfam" id="PF07690">
    <property type="entry name" value="MFS_1"/>
    <property type="match status" value="1"/>
</dbReference>
<dbReference type="InterPro" id="IPR036259">
    <property type="entry name" value="MFS_trans_sf"/>
</dbReference>
<dbReference type="Proteomes" id="UP000752292">
    <property type="component" value="Unassembled WGS sequence"/>
</dbReference>
<evidence type="ECO:0000256" key="5">
    <source>
        <dbReference type="SAM" id="Phobius"/>
    </source>
</evidence>
<dbReference type="PANTHER" id="PTHR11360:SF284">
    <property type="entry name" value="EG:103B4.3 PROTEIN-RELATED"/>
    <property type="match status" value="1"/>
</dbReference>
<keyword evidence="1 5" id="KW-0812">Transmembrane</keyword>
<name>A0A932ZT07_UNCTE</name>
<feature type="transmembrane region" description="Helical" evidence="5">
    <location>
        <begin position="178"/>
        <end position="197"/>
    </location>
</feature>
<feature type="transmembrane region" description="Helical" evidence="5">
    <location>
        <begin position="310"/>
        <end position="332"/>
    </location>
</feature>
<feature type="transmembrane region" description="Helical" evidence="5">
    <location>
        <begin position="87"/>
        <end position="106"/>
    </location>
</feature>
<dbReference type="InterPro" id="IPR020846">
    <property type="entry name" value="MFS_dom"/>
</dbReference>
<evidence type="ECO:0000256" key="4">
    <source>
        <dbReference type="SAM" id="MobiDB-lite"/>
    </source>
</evidence>
<accession>A0A932ZT07</accession>
<feature type="transmembrane region" description="Helical" evidence="5">
    <location>
        <begin position="16"/>
        <end position="36"/>
    </location>
</feature>
<dbReference type="GO" id="GO:0022857">
    <property type="term" value="F:transmembrane transporter activity"/>
    <property type="evidence" value="ECO:0007669"/>
    <property type="project" value="InterPro"/>
</dbReference>
<feature type="transmembrane region" description="Helical" evidence="5">
    <location>
        <begin position="56"/>
        <end position="75"/>
    </location>
</feature>
<dbReference type="InterPro" id="IPR050327">
    <property type="entry name" value="Proton-linked_MCT"/>
</dbReference>
<feature type="transmembrane region" description="Helical" evidence="5">
    <location>
        <begin position="147"/>
        <end position="166"/>
    </location>
</feature>
<feature type="domain" description="Major facilitator superfamily (MFS) profile" evidence="6">
    <location>
        <begin position="19"/>
        <end position="427"/>
    </location>
</feature>
<feature type="transmembrane region" description="Helical" evidence="5">
    <location>
        <begin position="243"/>
        <end position="263"/>
    </location>
</feature>
<feature type="transmembrane region" description="Helical" evidence="5">
    <location>
        <begin position="112"/>
        <end position="135"/>
    </location>
</feature>
<evidence type="ECO:0000259" key="6">
    <source>
        <dbReference type="PROSITE" id="PS50850"/>
    </source>
</evidence>
<dbReference type="Gene3D" id="1.20.1250.20">
    <property type="entry name" value="MFS general substrate transporter like domains"/>
    <property type="match status" value="2"/>
</dbReference>
<feature type="transmembrane region" description="Helical" evidence="5">
    <location>
        <begin position="275"/>
        <end position="298"/>
    </location>
</feature>
<feature type="transmembrane region" description="Helical" evidence="5">
    <location>
        <begin position="401"/>
        <end position="422"/>
    </location>
</feature>
<sequence length="433" mass="45532">MISSAHPSPAEAPSSFYYGWVIVGLAHVTLAFHVTTRFSFGIYQVPLIQEFGWSRGALGGAFALGLGTYAVLAPYTGSLLERHGPRAVMPWGCIVLGAAMAGSFFVSSLWHVYLFTGLLGGLGLSLSGFATHSAIMPRWFVRMRGRATGVALSGIGVGLLVLSPAIERAIAHWGWRAAYLWLGLAIFLAIAPANFLLMRDNPEEKGQGPDGGPPRPPEALSAARGGRSGKGVREVFGTLRGDVRFWALVLLVFFIGLNANTLLSQLQLYLVDARYPTATAALIFGAVGFIRMLGSVVGGWVGDWIGRGRGVALSGAITAAGLVFLMALPALGGGLLNGLLFALLFGIGFGAMSSCYSALSGDCFEGPAYGVIVGFLEICYGLGGVVGPPLAGLMFDLTGNYYVPFSVISLGMVGAIFLGLFLQRELDRRRAAA</sequence>
<comment type="caution">
    <text evidence="7">The sequence shown here is derived from an EMBL/GenBank/DDBJ whole genome shotgun (WGS) entry which is preliminary data.</text>
</comment>
<dbReference type="PROSITE" id="PS50850">
    <property type="entry name" value="MFS"/>
    <property type="match status" value="1"/>
</dbReference>
<evidence type="ECO:0000256" key="2">
    <source>
        <dbReference type="ARBA" id="ARBA00022989"/>
    </source>
</evidence>
<dbReference type="EMBL" id="JACQRX010000025">
    <property type="protein sequence ID" value="MBI4250924.1"/>
    <property type="molecule type" value="Genomic_DNA"/>
</dbReference>
<keyword evidence="2 5" id="KW-1133">Transmembrane helix</keyword>
<feature type="transmembrane region" description="Helical" evidence="5">
    <location>
        <begin position="338"/>
        <end position="359"/>
    </location>
</feature>
<evidence type="ECO:0000256" key="1">
    <source>
        <dbReference type="ARBA" id="ARBA00022692"/>
    </source>
</evidence>
<keyword evidence="3 5" id="KW-0472">Membrane</keyword>
<protein>
    <submittedName>
        <fullName evidence="7">MFS transporter</fullName>
    </submittedName>
</protein>
<feature type="region of interest" description="Disordered" evidence="4">
    <location>
        <begin position="202"/>
        <end position="229"/>
    </location>
</feature>
<proteinExistence type="predicted"/>
<evidence type="ECO:0000313" key="7">
    <source>
        <dbReference type="EMBL" id="MBI4250924.1"/>
    </source>
</evidence>
<organism evidence="7 8">
    <name type="scientific">Tectimicrobiota bacterium</name>
    <dbReference type="NCBI Taxonomy" id="2528274"/>
    <lineage>
        <taxon>Bacteria</taxon>
        <taxon>Pseudomonadati</taxon>
        <taxon>Nitrospinota/Tectimicrobiota group</taxon>
        <taxon>Candidatus Tectimicrobiota</taxon>
    </lineage>
</organism>
<dbReference type="PANTHER" id="PTHR11360">
    <property type="entry name" value="MONOCARBOXYLATE TRANSPORTER"/>
    <property type="match status" value="1"/>
</dbReference>
<evidence type="ECO:0000256" key="3">
    <source>
        <dbReference type="ARBA" id="ARBA00023136"/>
    </source>
</evidence>
<dbReference type="InterPro" id="IPR011701">
    <property type="entry name" value="MFS"/>
</dbReference>
<dbReference type="AlphaFoldDB" id="A0A932ZT07"/>
<gene>
    <name evidence="7" type="ORF">HY618_00560</name>
</gene>
<dbReference type="SUPFAM" id="SSF103473">
    <property type="entry name" value="MFS general substrate transporter"/>
    <property type="match status" value="1"/>
</dbReference>